<organism evidence="2 3">
    <name type="scientific">Lentzea flaviverrucosa</name>
    <dbReference type="NCBI Taxonomy" id="200379"/>
    <lineage>
        <taxon>Bacteria</taxon>
        <taxon>Bacillati</taxon>
        <taxon>Actinomycetota</taxon>
        <taxon>Actinomycetes</taxon>
        <taxon>Pseudonocardiales</taxon>
        <taxon>Pseudonocardiaceae</taxon>
        <taxon>Lentzea</taxon>
    </lineage>
</organism>
<feature type="transmembrane region" description="Helical" evidence="1">
    <location>
        <begin position="55"/>
        <end position="75"/>
    </location>
</feature>
<sequence>MTDNSRTRNKISGDVRTGSAVVQVHNLMGDLQFAMNPERPAAAVHPRLGATTVEAVFISATALAAVALLSWRYFCLSDSQRSASR</sequence>
<keyword evidence="1" id="KW-0472">Membrane</keyword>
<reference evidence="3" key="1">
    <citation type="submission" date="2016-10" db="EMBL/GenBank/DDBJ databases">
        <authorList>
            <person name="Varghese N."/>
            <person name="Submissions S."/>
        </authorList>
    </citation>
    <scope>NUCLEOTIDE SEQUENCE [LARGE SCALE GENOMIC DNA]</scope>
    <source>
        <strain evidence="3">CGMCC 4.578</strain>
    </source>
</reference>
<keyword evidence="3" id="KW-1185">Reference proteome</keyword>
<keyword evidence="1" id="KW-0812">Transmembrane</keyword>
<evidence type="ECO:0000256" key="1">
    <source>
        <dbReference type="SAM" id="Phobius"/>
    </source>
</evidence>
<protein>
    <submittedName>
        <fullName evidence="2">Uncharacterized protein</fullName>
    </submittedName>
</protein>
<accession>A0A1H9WC54</accession>
<keyword evidence="1" id="KW-1133">Transmembrane helix</keyword>
<gene>
    <name evidence="2" type="ORF">SAMN05216195_111237</name>
</gene>
<dbReference type="OrthoDB" id="9968188at2"/>
<dbReference type="EMBL" id="FOFT01000011">
    <property type="protein sequence ID" value="SES31532.1"/>
    <property type="molecule type" value="Genomic_DNA"/>
</dbReference>
<dbReference type="Proteomes" id="UP000199028">
    <property type="component" value="Unassembled WGS sequence"/>
</dbReference>
<dbReference type="RefSeq" id="WP_090069042.1">
    <property type="nucleotide sequence ID" value="NZ_FOFT01000011.1"/>
</dbReference>
<evidence type="ECO:0000313" key="2">
    <source>
        <dbReference type="EMBL" id="SES31532.1"/>
    </source>
</evidence>
<proteinExistence type="predicted"/>
<name>A0A1H9WC54_9PSEU</name>
<evidence type="ECO:0000313" key="3">
    <source>
        <dbReference type="Proteomes" id="UP000199028"/>
    </source>
</evidence>
<dbReference type="AlphaFoldDB" id="A0A1H9WC54"/>